<evidence type="ECO:0000313" key="1">
    <source>
        <dbReference type="EMBL" id="CAH9094175.1"/>
    </source>
</evidence>
<dbReference type="OrthoDB" id="10279877at2759"/>
<keyword evidence="2" id="KW-1185">Reference proteome</keyword>
<dbReference type="Proteomes" id="UP001152484">
    <property type="component" value="Unassembled WGS sequence"/>
</dbReference>
<dbReference type="SUPFAM" id="SSF50249">
    <property type="entry name" value="Nucleic acid-binding proteins"/>
    <property type="match status" value="1"/>
</dbReference>
<gene>
    <name evidence="1" type="ORF">CEURO_LOCUS12617</name>
</gene>
<sequence length="139" mass="16249">MLQKSCRARAIKCDNEFECTKCGVRSSEENRLYKLKLNVVHGRHKAELLFWDQACKQFLEKTASDFHEHLDDVKLRPHSAPPLFYDLVGREYLFKIERDIASLDGTDAVFCISMTTDNKEKIEQIKSSWKDEPEPEVLR</sequence>
<dbReference type="InterPro" id="IPR012340">
    <property type="entry name" value="NA-bd_OB-fold"/>
</dbReference>
<evidence type="ECO:0000313" key="2">
    <source>
        <dbReference type="Proteomes" id="UP001152484"/>
    </source>
</evidence>
<proteinExistence type="predicted"/>
<dbReference type="AlphaFoldDB" id="A0A9P0ZC80"/>
<dbReference type="EMBL" id="CAMAPE010000031">
    <property type="protein sequence ID" value="CAH9094175.1"/>
    <property type="molecule type" value="Genomic_DNA"/>
</dbReference>
<protein>
    <submittedName>
        <fullName evidence="1">Uncharacterized protein</fullName>
    </submittedName>
</protein>
<reference evidence="1" key="1">
    <citation type="submission" date="2022-07" db="EMBL/GenBank/DDBJ databases">
        <authorList>
            <person name="Macas J."/>
            <person name="Novak P."/>
            <person name="Neumann P."/>
        </authorList>
    </citation>
    <scope>NUCLEOTIDE SEQUENCE</scope>
</reference>
<comment type="caution">
    <text evidence="1">The sequence shown here is derived from an EMBL/GenBank/DDBJ whole genome shotgun (WGS) entry which is preliminary data.</text>
</comment>
<dbReference type="Gene3D" id="2.40.50.140">
    <property type="entry name" value="Nucleic acid-binding proteins"/>
    <property type="match status" value="1"/>
</dbReference>
<organism evidence="1 2">
    <name type="scientific">Cuscuta europaea</name>
    <name type="common">European dodder</name>
    <dbReference type="NCBI Taxonomy" id="41803"/>
    <lineage>
        <taxon>Eukaryota</taxon>
        <taxon>Viridiplantae</taxon>
        <taxon>Streptophyta</taxon>
        <taxon>Embryophyta</taxon>
        <taxon>Tracheophyta</taxon>
        <taxon>Spermatophyta</taxon>
        <taxon>Magnoliopsida</taxon>
        <taxon>eudicotyledons</taxon>
        <taxon>Gunneridae</taxon>
        <taxon>Pentapetalae</taxon>
        <taxon>asterids</taxon>
        <taxon>lamiids</taxon>
        <taxon>Solanales</taxon>
        <taxon>Convolvulaceae</taxon>
        <taxon>Cuscuteae</taxon>
        <taxon>Cuscuta</taxon>
        <taxon>Cuscuta subgen. Cuscuta</taxon>
    </lineage>
</organism>
<name>A0A9P0ZC80_CUSEU</name>
<accession>A0A9P0ZC80</accession>